<dbReference type="Gene3D" id="2.170.150.40">
    <property type="entry name" value="Domain of unknown function (DUF427)"/>
    <property type="match status" value="1"/>
</dbReference>
<dbReference type="EMBL" id="VHSH01000002">
    <property type="protein sequence ID" value="TQV81865.1"/>
    <property type="molecule type" value="Genomic_DNA"/>
</dbReference>
<organism evidence="2 3">
    <name type="scientific">Denitrobaculum tricleocarpae</name>
    <dbReference type="NCBI Taxonomy" id="2591009"/>
    <lineage>
        <taxon>Bacteria</taxon>
        <taxon>Pseudomonadati</taxon>
        <taxon>Pseudomonadota</taxon>
        <taxon>Alphaproteobacteria</taxon>
        <taxon>Rhodospirillales</taxon>
        <taxon>Rhodospirillaceae</taxon>
        <taxon>Denitrobaculum</taxon>
    </lineage>
</organism>
<dbReference type="RefSeq" id="WP_142895496.1">
    <property type="nucleotide sequence ID" value="NZ_ML660053.1"/>
</dbReference>
<dbReference type="InterPro" id="IPR007361">
    <property type="entry name" value="DUF427"/>
</dbReference>
<dbReference type="Proteomes" id="UP000315252">
    <property type="component" value="Unassembled WGS sequence"/>
</dbReference>
<feature type="domain" description="DUF427" evidence="1">
    <location>
        <begin position="30"/>
        <end position="121"/>
    </location>
</feature>
<sequence>MHGVMVMGPGPGYEKYPEHTVHLERDDRRIQVNFQGVTIADTRNAIMLHEAGYDPVAYIPRGDVRTELLSETSRETHCPFKGYASYWSIEVGDKTAENAAWAYPRSYEEVTELADCIAFDKRFVEVVVVSEH</sequence>
<dbReference type="OrthoDB" id="9815163at2"/>
<protein>
    <submittedName>
        <fullName evidence="2">DUF427 domain-containing protein</fullName>
    </submittedName>
</protein>
<name>A0A545TXB1_9PROT</name>
<keyword evidence="3" id="KW-1185">Reference proteome</keyword>
<reference evidence="2 3" key="1">
    <citation type="submission" date="2019-06" db="EMBL/GenBank/DDBJ databases">
        <title>Whole genome sequence for Rhodospirillaceae sp. R148.</title>
        <authorList>
            <person name="Wang G."/>
        </authorList>
    </citation>
    <scope>NUCLEOTIDE SEQUENCE [LARGE SCALE GENOMIC DNA]</scope>
    <source>
        <strain evidence="2 3">R148</strain>
    </source>
</reference>
<evidence type="ECO:0000313" key="2">
    <source>
        <dbReference type="EMBL" id="TQV81865.1"/>
    </source>
</evidence>
<accession>A0A545TXB1</accession>
<dbReference type="AlphaFoldDB" id="A0A545TXB1"/>
<gene>
    <name evidence="2" type="ORF">FKG95_06395</name>
</gene>
<dbReference type="Pfam" id="PF04248">
    <property type="entry name" value="NTP_transf_9"/>
    <property type="match status" value="1"/>
</dbReference>
<dbReference type="PANTHER" id="PTHR34310">
    <property type="entry name" value="DUF427 DOMAIN PROTEIN (AFU_ORTHOLOGUE AFUA_3G02220)"/>
    <property type="match status" value="1"/>
</dbReference>
<evidence type="ECO:0000259" key="1">
    <source>
        <dbReference type="Pfam" id="PF04248"/>
    </source>
</evidence>
<evidence type="ECO:0000313" key="3">
    <source>
        <dbReference type="Proteomes" id="UP000315252"/>
    </source>
</evidence>
<dbReference type="InterPro" id="IPR038694">
    <property type="entry name" value="DUF427_sf"/>
</dbReference>
<dbReference type="PANTHER" id="PTHR34310:SF9">
    <property type="entry name" value="BLR5716 PROTEIN"/>
    <property type="match status" value="1"/>
</dbReference>
<comment type="caution">
    <text evidence="2">The sequence shown here is derived from an EMBL/GenBank/DDBJ whole genome shotgun (WGS) entry which is preliminary data.</text>
</comment>
<proteinExistence type="predicted"/>